<evidence type="ECO:0008006" key="3">
    <source>
        <dbReference type="Google" id="ProtNLM"/>
    </source>
</evidence>
<dbReference type="OrthoDB" id="410701at2759"/>
<dbReference type="InterPro" id="IPR029045">
    <property type="entry name" value="ClpP/crotonase-like_dom_sf"/>
</dbReference>
<dbReference type="Gene3D" id="3.90.226.10">
    <property type="entry name" value="2-enoyl-CoA Hydratase, Chain A, domain 1"/>
    <property type="match status" value="1"/>
</dbReference>
<dbReference type="PANTHER" id="PTHR11941:SF54">
    <property type="entry name" value="ENOYL-COA HYDRATASE, MITOCHONDRIAL"/>
    <property type="match status" value="1"/>
</dbReference>
<sequence length="300" mass="32067">MSPTSKPNSPVSVSISSHPQGKVATITLSNPTRLNSLSAVLLEELKASVTTLAQTPNLRCVVITGGPLPSRDIFSAGIDISEAKAWPDAKAARDAITRLHLACKSLREIHVPVIARVNGHALGGGLGIAASTDLRIASSDSLFGMPEVQRGVPSTIEAALLPRQIGAARARRLLLLGDLISAEQAESWGLVDRVVDRKDLDGAVEEWVQLILRNGADALRAQKRLMAVWEQVPLREAIDAGVWEFGKAFEGQGMEAEGRRMMNEFGSQSKGRKNAAAWVLGVSVICKIHMDSSGLTDMLT</sequence>
<organism evidence="1 2">
    <name type="scientific">Exophiala sideris</name>
    <dbReference type="NCBI Taxonomy" id="1016849"/>
    <lineage>
        <taxon>Eukaryota</taxon>
        <taxon>Fungi</taxon>
        <taxon>Dikarya</taxon>
        <taxon>Ascomycota</taxon>
        <taxon>Pezizomycotina</taxon>
        <taxon>Eurotiomycetes</taxon>
        <taxon>Chaetothyriomycetidae</taxon>
        <taxon>Chaetothyriales</taxon>
        <taxon>Herpotrichiellaceae</taxon>
        <taxon>Exophiala</taxon>
    </lineage>
</organism>
<dbReference type="Proteomes" id="UP000053599">
    <property type="component" value="Unassembled WGS sequence"/>
</dbReference>
<dbReference type="GO" id="GO:0003824">
    <property type="term" value="F:catalytic activity"/>
    <property type="evidence" value="ECO:0007669"/>
    <property type="project" value="UniProtKB-ARBA"/>
</dbReference>
<protein>
    <recommendedName>
        <fullName evidence="3">Enoyl-CoA hydratase</fullName>
    </recommendedName>
</protein>
<proteinExistence type="predicted"/>
<dbReference type="HOGENOM" id="CLU_009834_7_3_1"/>
<evidence type="ECO:0000313" key="2">
    <source>
        <dbReference type="Proteomes" id="UP000053599"/>
    </source>
</evidence>
<gene>
    <name evidence="1" type="ORF">PV11_03310</name>
</gene>
<dbReference type="AlphaFoldDB" id="A0A0D1ZLV4"/>
<name>A0A0D1ZLV4_9EURO</name>
<dbReference type="PANTHER" id="PTHR11941">
    <property type="entry name" value="ENOYL-COA HYDRATASE-RELATED"/>
    <property type="match status" value="1"/>
</dbReference>
<reference evidence="1 2" key="1">
    <citation type="submission" date="2015-01" db="EMBL/GenBank/DDBJ databases">
        <title>The Genome Sequence of Exophiala sideris CBS121828.</title>
        <authorList>
            <consortium name="The Broad Institute Genomics Platform"/>
            <person name="Cuomo C."/>
            <person name="de Hoog S."/>
            <person name="Gorbushina A."/>
            <person name="Stielow B."/>
            <person name="Teixiera M."/>
            <person name="Abouelleil A."/>
            <person name="Chapman S.B."/>
            <person name="Priest M."/>
            <person name="Young S.K."/>
            <person name="Wortman J."/>
            <person name="Nusbaum C."/>
            <person name="Birren B."/>
        </authorList>
    </citation>
    <scope>NUCLEOTIDE SEQUENCE [LARGE SCALE GENOMIC DNA]</scope>
    <source>
        <strain evidence="1 2">CBS 121828</strain>
    </source>
</reference>
<dbReference type="CDD" id="cd06558">
    <property type="entry name" value="crotonase-like"/>
    <property type="match status" value="1"/>
</dbReference>
<dbReference type="EMBL" id="KN846951">
    <property type="protein sequence ID" value="KIV87788.1"/>
    <property type="molecule type" value="Genomic_DNA"/>
</dbReference>
<accession>A0A0D1ZLV4</accession>
<evidence type="ECO:0000313" key="1">
    <source>
        <dbReference type="EMBL" id="KIV87788.1"/>
    </source>
</evidence>
<dbReference type="STRING" id="1016849.A0A0D1ZLV4"/>
<dbReference type="GO" id="GO:0006635">
    <property type="term" value="P:fatty acid beta-oxidation"/>
    <property type="evidence" value="ECO:0007669"/>
    <property type="project" value="TreeGrafter"/>
</dbReference>
<dbReference type="SUPFAM" id="SSF52096">
    <property type="entry name" value="ClpP/crotonase"/>
    <property type="match status" value="1"/>
</dbReference>
<dbReference type="Pfam" id="PF00378">
    <property type="entry name" value="ECH_1"/>
    <property type="match status" value="1"/>
</dbReference>
<dbReference type="InterPro" id="IPR001753">
    <property type="entry name" value="Enoyl-CoA_hydra/iso"/>
</dbReference>